<dbReference type="InterPro" id="IPR038056">
    <property type="entry name" value="YjbR-like_sf"/>
</dbReference>
<accession>C5BMZ1</accession>
<dbReference type="PANTHER" id="PTHR35145:SF1">
    <property type="entry name" value="CYTOPLASMIC PROTEIN"/>
    <property type="match status" value="1"/>
</dbReference>
<dbReference type="HOGENOM" id="CLU_105851_1_1_6"/>
<dbReference type="PANTHER" id="PTHR35145">
    <property type="entry name" value="CYTOPLASMIC PROTEIN-RELATED"/>
    <property type="match status" value="1"/>
</dbReference>
<dbReference type="Gene3D" id="3.90.1150.30">
    <property type="match status" value="1"/>
</dbReference>
<dbReference type="SUPFAM" id="SSF142906">
    <property type="entry name" value="YjbR-like"/>
    <property type="match status" value="1"/>
</dbReference>
<dbReference type="OrthoDB" id="3194910at2"/>
<organism evidence="1 2">
    <name type="scientific">Teredinibacter turnerae (strain ATCC 39867 / T7901)</name>
    <dbReference type="NCBI Taxonomy" id="377629"/>
    <lineage>
        <taxon>Bacteria</taxon>
        <taxon>Pseudomonadati</taxon>
        <taxon>Pseudomonadota</taxon>
        <taxon>Gammaproteobacteria</taxon>
        <taxon>Cellvibrionales</taxon>
        <taxon>Cellvibrionaceae</taxon>
        <taxon>Teredinibacter</taxon>
    </lineage>
</organism>
<evidence type="ECO:0000313" key="2">
    <source>
        <dbReference type="Proteomes" id="UP000009080"/>
    </source>
</evidence>
<name>C5BMZ1_TERTT</name>
<proteinExistence type="predicted"/>
<evidence type="ECO:0000313" key="1">
    <source>
        <dbReference type="EMBL" id="ACR13747.1"/>
    </source>
</evidence>
<dbReference type="InterPro" id="IPR007351">
    <property type="entry name" value="YjbR"/>
</dbReference>
<dbReference type="KEGG" id="ttu:TERTU_0485"/>
<dbReference type="eggNOG" id="COG2315">
    <property type="taxonomic scope" value="Bacteria"/>
</dbReference>
<dbReference type="STRING" id="377629.TERTU_0485"/>
<dbReference type="AlphaFoldDB" id="C5BMZ1"/>
<dbReference type="Proteomes" id="UP000009080">
    <property type="component" value="Chromosome"/>
</dbReference>
<protein>
    <recommendedName>
        <fullName evidence="3">MmcQ/YjbR family DNA-binding protein</fullName>
    </recommendedName>
</protein>
<gene>
    <name evidence="1" type="ordered locus">TERTU_0485</name>
</gene>
<reference evidence="1 2" key="1">
    <citation type="journal article" date="2009" name="PLoS ONE">
        <title>The complete genome of Teredinibacter turnerae T7901: an intracellular endosymbiont of marine wood-boring bivalves (shipworms).</title>
        <authorList>
            <person name="Yang J.C."/>
            <person name="Madupu R."/>
            <person name="Durkin A.S."/>
            <person name="Ekborg N.A."/>
            <person name="Pedamallu C.S."/>
            <person name="Hostetler J.B."/>
            <person name="Radune D."/>
            <person name="Toms B.S."/>
            <person name="Henrissat B."/>
            <person name="Coutinho P.M."/>
            <person name="Schwarz S."/>
            <person name="Field L."/>
            <person name="Trindade-Silva A.E."/>
            <person name="Soares C.A.G."/>
            <person name="Elshahawi S."/>
            <person name="Hanora A."/>
            <person name="Schmidt E.W."/>
            <person name="Haygood M.G."/>
            <person name="Posfai J."/>
            <person name="Benner J."/>
            <person name="Madinger C."/>
            <person name="Nove J."/>
            <person name="Anton B."/>
            <person name="Chaudhary K."/>
            <person name="Foster J."/>
            <person name="Holman A."/>
            <person name="Kumar S."/>
            <person name="Lessard P.A."/>
            <person name="Luyten Y.A."/>
            <person name="Slatko B."/>
            <person name="Wood N."/>
            <person name="Wu B."/>
            <person name="Teplitski M."/>
            <person name="Mougous J.D."/>
            <person name="Ward N."/>
            <person name="Eisen J.A."/>
            <person name="Badger J.H."/>
            <person name="Distel D.L."/>
        </authorList>
    </citation>
    <scope>NUCLEOTIDE SEQUENCE [LARGE SCALE GENOMIC DNA]</scope>
    <source>
        <strain evidence="2">ATCC 39867 / T7901</strain>
    </source>
</reference>
<evidence type="ECO:0008006" key="3">
    <source>
        <dbReference type="Google" id="ProtNLM"/>
    </source>
</evidence>
<dbReference type="Pfam" id="PF04237">
    <property type="entry name" value="YjbR"/>
    <property type="match status" value="1"/>
</dbReference>
<dbReference type="EMBL" id="CP001614">
    <property type="protein sequence ID" value="ACR13747.1"/>
    <property type="molecule type" value="Genomic_DNA"/>
</dbReference>
<dbReference type="InterPro" id="IPR058532">
    <property type="entry name" value="YjbR/MT2646/Rv2570-like"/>
</dbReference>
<keyword evidence="2" id="KW-1185">Reference proteome</keyword>
<sequence length="131" mass="14836">MDYSAVREHALGLPETREDFPFGPEARVFKVANKMFGLLSFTEWNGHTGVGRLNLKCNPTEALMLRDLFAAVIPGYHMNKTHWNSVMLDGTVPAPEIARMIDRSYGLVVKSLPRATRRGMELRWGEAALYR</sequence>
<dbReference type="RefSeq" id="WP_015819862.1">
    <property type="nucleotide sequence ID" value="NC_012997.1"/>
</dbReference>